<feature type="domain" description="Peptidase M24" evidence="6">
    <location>
        <begin position="122"/>
        <end position="341"/>
    </location>
</feature>
<dbReference type="InterPro" id="IPR001131">
    <property type="entry name" value="Peptidase_M24B_aminopep-P_CS"/>
</dbReference>
<dbReference type="SUPFAM" id="SSF55920">
    <property type="entry name" value="Creatinase/aminopeptidase"/>
    <property type="match status" value="1"/>
</dbReference>
<keyword evidence="1" id="KW-0645">Protease</keyword>
<gene>
    <name evidence="7" type="ORF">MOX91_05215</name>
</gene>
<name>A0ABU4WGA0_9BACT</name>
<organism evidence="7 8">
    <name type="scientific">Intestinicryptomonas porci</name>
    <dbReference type="NCBI Taxonomy" id="2926320"/>
    <lineage>
        <taxon>Bacteria</taxon>
        <taxon>Pseudomonadati</taxon>
        <taxon>Verrucomicrobiota</taxon>
        <taxon>Opitutia</taxon>
        <taxon>Opitutales</taxon>
        <taxon>Intestinicryptomonaceae</taxon>
        <taxon>Intestinicryptomonas</taxon>
    </lineage>
</organism>
<evidence type="ECO:0000256" key="1">
    <source>
        <dbReference type="ARBA" id="ARBA00022670"/>
    </source>
</evidence>
<dbReference type="Pfam" id="PF00557">
    <property type="entry name" value="Peptidase_M24"/>
    <property type="match status" value="1"/>
</dbReference>
<sequence length="359" mass="40177">MEKLIYANTEKSPDMLYFAKMNIPDAVFAFTHKGKKYAICSPLEIGRARKESDFDGIYPSNGSDFDTLLEIFSNLKISEAEVPNSFPSGMFLKLKKAGLKIKVSGGDFFPERRIKSEAEISEIKKANDAASASFERVWQIFRESSIENGFLKWNGKFLTSEILKFEIELQCLKMGAESKNTIAACADQACDPHCEGYGKIRANELCVFDIFPRLKSSGYFGDMTRTFLKGEPNCAQIKLVESVKKAQENAISEIKAGKRADLIHKNVSSFFEKNGYKTDFDGNGWRGFFHSTGHGIGLEVHEEPRLGLAKNTLKSGEVVTVEPGLYYKGVGGCRIEDNVLVLQNGCQKLSNFHYDWVVK</sequence>
<dbReference type="Proteomes" id="UP001275932">
    <property type="component" value="Unassembled WGS sequence"/>
</dbReference>
<dbReference type="PROSITE" id="PS00491">
    <property type="entry name" value="PROLINE_PEPTIDASE"/>
    <property type="match status" value="1"/>
</dbReference>
<proteinExistence type="inferred from homology"/>
<keyword evidence="4" id="KW-0482">Metalloprotease</keyword>
<evidence type="ECO:0000259" key="6">
    <source>
        <dbReference type="Pfam" id="PF00557"/>
    </source>
</evidence>
<keyword evidence="2 5" id="KW-0479">Metal-binding</keyword>
<evidence type="ECO:0000256" key="3">
    <source>
        <dbReference type="ARBA" id="ARBA00022801"/>
    </source>
</evidence>
<dbReference type="InterPro" id="IPR036005">
    <property type="entry name" value="Creatinase/aminopeptidase-like"/>
</dbReference>
<comment type="caution">
    <text evidence="7">The sequence shown here is derived from an EMBL/GenBank/DDBJ whole genome shotgun (WGS) entry which is preliminary data.</text>
</comment>
<protein>
    <submittedName>
        <fullName evidence="7">Xaa-Pro peptidase family protein</fullName>
    </submittedName>
</protein>
<dbReference type="InterPro" id="IPR050659">
    <property type="entry name" value="Peptidase_M24B"/>
</dbReference>
<comment type="similarity">
    <text evidence="5">Belongs to the peptidase M24B family.</text>
</comment>
<reference evidence="7 8" key="1">
    <citation type="submission" date="2022-03" db="EMBL/GenBank/DDBJ databases">
        <title>Novel taxa within the pig intestine.</title>
        <authorList>
            <person name="Wylensek D."/>
            <person name="Bishof K."/>
            <person name="Afrizal A."/>
            <person name="Clavel T."/>
        </authorList>
    </citation>
    <scope>NUCLEOTIDE SEQUENCE [LARGE SCALE GENOMIC DNA]</scope>
    <source>
        <strain evidence="7 8">CLA-KB-P66</strain>
    </source>
</reference>
<dbReference type="Gene3D" id="3.90.230.10">
    <property type="entry name" value="Creatinase/methionine aminopeptidase superfamily"/>
    <property type="match status" value="1"/>
</dbReference>
<dbReference type="PANTHER" id="PTHR46112">
    <property type="entry name" value="AMINOPEPTIDASE"/>
    <property type="match status" value="1"/>
</dbReference>
<keyword evidence="3" id="KW-0378">Hydrolase</keyword>
<evidence type="ECO:0000256" key="5">
    <source>
        <dbReference type="RuleBase" id="RU000590"/>
    </source>
</evidence>
<evidence type="ECO:0000256" key="2">
    <source>
        <dbReference type="ARBA" id="ARBA00022723"/>
    </source>
</evidence>
<dbReference type="PANTHER" id="PTHR46112:SF2">
    <property type="entry name" value="XAA-PRO AMINOPEPTIDASE P-RELATED"/>
    <property type="match status" value="1"/>
</dbReference>
<dbReference type="InterPro" id="IPR000994">
    <property type="entry name" value="Pept_M24"/>
</dbReference>
<dbReference type="EMBL" id="JALBUT010000005">
    <property type="protein sequence ID" value="MDX8415579.1"/>
    <property type="molecule type" value="Genomic_DNA"/>
</dbReference>
<keyword evidence="8" id="KW-1185">Reference proteome</keyword>
<evidence type="ECO:0000256" key="4">
    <source>
        <dbReference type="ARBA" id="ARBA00023049"/>
    </source>
</evidence>
<evidence type="ECO:0000313" key="7">
    <source>
        <dbReference type="EMBL" id="MDX8415579.1"/>
    </source>
</evidence>
<dbReference type="RefSeq" id="WP_370397026.1">
    <property type="nucleotide sequence ID" value="NZ_JALBUT010000005.1"/>
</dbReference>
<accession>A0ABU4WGA0</accession>
<evidence type="ECO:0000313" key="8">
    <source>
        <dbReference type="Proteomes" id="UP001275932"/>
    </source>
</evidence>